<organism evidence="2 5">
    <name type="scientific">Hymenolepis diminuta</name>
    <name type="common">Rat tapeworm</name>
    <dbReference type="NCBI Taxonomy" id="6216"/>
    <lineage>
        <taxon>Eukaryota</taxon>
        <taxon>Metazoa</taxon>
        <taxon>Spiralia</taxon>
        <taxon>Lophotrochozoa</taxon>
        <taxon>Platyhelminthes</taxon>
        <taxon>Cestoda</taxon>
        <taxon>Eucestoda</taxon>
        <taxon>Cyclophyllidea</taxon>
        <taxon>Hymenolepididae</taxon>
        <taxon>Hymenolepis</taxon>
    </lineage>
</organism>
<gene>
    <name evidence="1" type="ORF">WMSIL1_LOCUS5615</name>
    <name evidence="2" type="ORF">WMSIL1_LOCUS5618</name>
    <name evidence="4" type="ORF">WMSIL1_LOCUS8984</name>
    <name evidence="3" type="ORF">WMSIL1_LOCUS9012</name>
</gene>
<dbReference type="EMBL" id="CABIJS010000186">
    <property type="protein sequence ID" value="VUZ45667.1"/>
    <property type="molecule type" value="Genomic_DNA"/>
</dbReference>
<dbReference type="AlphaFoldDB" id="A0A564YEF6"/>
<protein>
    <submittedName>
        <fullName evidence="2">Uncharacterized protein</fullName>
    </submittedName>
</protein>
<dbReference type="Proteomes" id="UP000321570">
    <property type="component" value="Unassembled WGS sequence"/>
</dbReference>
<accession>A0A564YEF6</accession>
<keyword evidence="5" id="KW-1185">Reference proteome</keyword>
<dbReference type="EMBL" id="CABIJS010000344">
    <property type="protein sequence ID" value="VUZ50094.1"/>
    <property type="molecule type" value="Genomic_DNA"/>
</dbReference>
<evidence type="ECO:0000313" key="3">
    <source>
        <dbReference type="EMBL" id="VUZ50093.1"/>
    </source>
</evidence>
<evidence type="ECO:0000313" key="4">
    <source>
        <dbReference type="EMBL" id="VUZ50094.1"/>
    </source>
</evidence>
<reference evidence="2 5" key="1">
    <citation type="submission" date="2019-07" db="EMBL/GenBank/DDBJ databases">
        <authorList>
            <person name="Jastrzebski P J."/>
            <person name="Paukszto L."/>
            <person name="Jastrzebski P J."/>
        </authorList>
    </citation>
    <scope>NUCLEOTIDE SEQUENCE [LARGE SCALE GENOMIC DNA]</scope>
    <source>
        <strain evidence="2 5">WMS-il1</strain>
    </source>
</reference>
<sequence length="133" mass="14703">MGRRMTVWPCIRSATSTPCHRHTTPHHYYDSCHMAVRQPSIPQLSYRSHSIISSMEVQLQSIVDSVFSGQSHPKTVACCPHPPPFPVIITLSFPITSGLGYLSLSNSPGFAYQLKDSNLTCRPTPITALPPRS</sequence>
<evidence type="ECO:0000313" key="2">
    <source>
        <dbReference type="EMBL" id="VUZ45667.1"/>
    </source>
</evidence>
<evidence type="ECO:0000313" key="5">
    <source>
        <dbReference type="Proteomes" id="UP000321570"/>
    </source>
</evidence>
<dbReference type="EMBL" id="CABIJS010000344">
    <property type="protein sequence ID" value="VUZ50093.1"/>
    <property type="molecule type" value="Genomic_DNA"/>
</dbReference>
<name>A0A564YEF6_HYMDI</name>
<dbReference type="EMBL" id="CABIJS010000186">
    <property type="protein sequence ID" value="VUZ45665.1"/>
    <property type="molecule type" value="Genomic_DNA"/>
</dbReference>
<evidence type="ECO:0000313" key="1">
    <source>
        <dbReference type="EMBL" id="VUZ45665.1"/>
    </source>
</evidence>
<proteinExistence type="predicted"/>